<protein>
    <recommendedName>
        <fullName evidence="4">Replication protein</fullName>
    </recommendedName>
</protein>
<dbReference type="EMBL" id="JAQQXQ010000001">
    <property type="protein sequence ID" value="MDC8753320.1"/>
    <property type="molecule type" value="Genomic_DNA"/>
</dbReference>
<organism evidence="2 3">
    <name type="scientific">Erythrobacter fulvus</name>
    <dbReference type="NCBI Taxonomy" id="2987523"/>
    <lineage>
        <taxon>Bacteria</taxon>
        <taxon>Pseudomonadati</taxon>
        <taxon>Pseudomonadota</taxon>
        <taxon>Alphaproteobacteria</taxon>
        <taxon>Sphingomonadales</taxon>
        <taxon>Erythrobacteraceae</taxon>
        <taxon>Erythrobacter/Porphyrobacter group</taxon>
        <taxon>Erythrobacter</taxon>
    </lineage>
</organism>
<evidence type="ECO:0008006" key="4">
    <source>
        <dbReference type="Google" id="ProtNLM"/>
    </source>
</evidence>
<proteinExistence type="predicted"/>
<feature type="region of interest" description="Disordered" evidence="1">
    <location>
        <begin position="192"/>
        <end position="212"/>
    </location>
</feature>
<dbReference type="Proteomes" id="UP001216558">
    <property type="component" value="Unassembled WGS sequence"/>
</dbReference>
<keyword evidence="3" id="KW-1185">Reference proteome</keyword>
<accession>A0ABT5JKR3</accession>
<feature type="compositionally biased region" description="Basic and acidic residues" evidence="1">
    <location>
        <begin position="203"/>
        <end position="212"/>
    </location>
</feature>
<evidence type="ECO:0000256" key="1">
    <source>
        <dbReference type="SAM" id="MobiDB-lite"/>
    </source>
</evidence>
<evidence type="ECO:0000313" key="3">
    <source>
        <dbReference type="Proteomes" id="UP001216558"/>
    </source>
</evidence>
<comment type="caution">
    <text evidence="2">The sequence shown here is derived from an EMBL/GenBank/DDBJ whole genome shotgun (WGS) entry which is preliminary data.</text>
</comment>
<gene>
    <name evidence="2" type="ORF">OIK40_01535</name>
</gene>
<evidence type="ECO:0000313" key="2">
    <source>
        <dbReference type="EMBL" id="MDC8753320.1"/>
    </source>
</evidence>
<name>A0ABT5JKR3_9SPHN</name>
<sequence length="212" mass="24440">MAQNALAGLVDKYDLVGPTVDDDVRRIIARWGAEAVKESVKVQTKPKRGRKPEKDWPLLWPYIERDAREWLDGGDPYERWTDYSIAKDYADKHPGQSHPAVMKRITKRLKAKRKIFALIEAERISTTDYPYTAHLRALAELTRAERHPVWASMYARAKKQIDDYTAKYGAPPDEDFPMMKVQMLAEMPVSKPEGSQHLGLLERYSKQLDAKD</sequence>
<dbReference type="RefSeq" id="WP_273675597.1">
    <property type="nucleotide sequence ID" value="NZ_JAQQXQ010000001.1"/>
</dbReference>
<reference evidence="2 3" key="1">
    <citation type="submission" date="2022-10" db="EMBL/GenBank/DDBJ databases">
        <title>Erythrobacter sp. sf7 Genome sequencing.</title>
        <authorList>
            <person name="Park S."/>
        </authorList>
    </citation>
    <scope>NUCLEOTIDE SEQUENCE [LARGE SCALE GENOMIC DNA]</scope>
    <source>
        <strain evidence="3">sf7</strain>
    </source>
</reference>